<organism evidence="9 10">
    <name type="scientific">Candidatus Dojkabacteria bacterium</name>
    <dbReference type="NCBI Taxonomy" id="2099670"/>
    <lineage>
        <taxon>Bacteria</taxon>
        <taxon>Candidatus Dojkabacteria</taxon>
    </lineage>
</organism>
<name>A0A955RKF1_9BACT</name>
<dbReference type="NCBIfam" id="TIGR02937">
    <property type="entry name" value="sigma70-ECF"/>
    <property type="match status" value="1"/>
</dbReference>
<evidence type="ECO:0000256" key="1">
    <source>
        <dbReference type="ARBA" id="ARBA00010641"/>
    </source>
</evidence>
<dbReference type="InterPro" id="IPR039425">
    <property type="entry name" value="RNA_pol_sigma-70-like"/>
</dbReference>
<dbReference type="GO" id="GO:0003677">
    <property type="term" value="F:DNA binding"/>
    <property type="evidence" value="ECO:0007669"/>
    <property type="project" value="UniProtKB-KW"/>
</dbReference>
<accession>A0A955RKF1</accession>
<dbReference type="GO" id="GO:0016987">
    <property type="term" value="F:sigma factor activity"/>
    <property type="evidence" value="ECO:0007669"/>
    <property type="project" value="UniProtKB-KW"/>
</dbReference>
<dbReference type="GO" id="GO:0006352">
    <property type="term" value="P:DNA-templated transcription initiation"/>
    <property type="evidence" value="ECO:0007669"/>
    <property type="project" value="InterPro"/>
</dbReference>
<reference evidence="9" key="2">
    <citation type="journal article" date="2021" name="Microbiome">
        <title>Successional dynamics and alternative stable states in a saline activated sludge microbial community over 9 years.</title>
        <authorList>
            <person name="Wang Y."/>
            <person name="Ye J."/>
            <person name="Ju F."/>
            <person name="Liu L."/>
            <person name="Boyd J.A."/>
            <person name="Deng Y."/>
            <person name="Parks D.H."/>
            <person name="Jiang X."/>
            <person name="Yin X."/>
            <person name="Woodcroft B.J."/>
            <person name="Tyson G.W."/>
            <person name="Hugenholtz P."/>
            <person name="Polz M.F."/>
            <person name="Zhang T."/>
        </authorList>
    </citation>
    <scope>NUCLEOTIDE SEQUENCE</scope>
    <source>
        <strain evidence="9">HKST-UBA11</strain>
    </source>
</reference>
<sequence>MSERKLITAAQNGDTVAMEKLYSATFNSLFKYIRFKVPSAEIAEDIVSEAYTRAFEKINSFKKRSSFKTFVYAIAKNLLIDFYRERKPLPLEEQIVAIADDKSRGLSREQSELLAKSLKEMSALEREIVELRYMYGFSVRETAQAVGKSISNVKVISHRVIKNSRRKLDKYEQ</sequence>
<dbReference type="Pfam" id="PF04542">
    <property type="entry name" value="Sigma70_r2"/>
    <property type="match status" value="1"/>
</dbReference>
<keyword evidence="4" id="KW-0238">DNA-binding</keyword>
<evidence type="ECO:0000256" key="2">
    <source>
        <dbReference type="ARBA" id="ARBA00023015"/>
    </source>
</evidence>
<keyword evidence="3" id="KW-0731">Sigma factor</keyword>
<evidence type="ECO:0000256" key="4">
    <source>
        <dbReference type="ARBA" id="ARBA00023125"/>
    </source>
</evidence>
<dbReference type="Proteomes" id="UP000754563">
    <property type="component" value="Unassembled WGS sequence"/>
</dbReference>
<protein>
    <submittedName>
        <fullName evidence="9">RNA polymerase sigma factor</fullName>
    </submittedName>
</protein>
<dbReference type="Gene3D" id="1.10.10.10">
    <property type="entry name" value="Winged helix-like DNA-binding domain superfamily/Winged helix DNA-binding domain"/>
    <property type="match status" value="1"/>
</dbReference>
<proteinExistence type="inferred from homology"/>
<dbReference type="InterPro" id="IPR013325">
    <property type="entry name" value="RNA_pol_sigma_r2"/>
</dbReference>
<dbReference type="SUPFAM" id="SSF88659">
    <property type="entry name" value="Sigma3 and sigma4 domains of RNA polymerase sigma factors"/>
    <property type="match status" value="1"/>
</dbReference>
<dbReference type="InterPro" id="IPR014284">
    <property type="entry name" value="RNA_pol_sigma-70_dom"/>
</dbReference>
<evidence type="ECO:0000313" key="10">
    <source>
        <dbReference type="Proteomes" id="UP000754563"/>
    </source>
</evidence>
<dbReference type="SUPFAM" id="SSF88946">
    <property type="entry name" value="Sigma2 domain of RNA polymerase sigma factors"/>
    <property type="match status" value="1"/>
</dbReference>
<keyword evidence="2" id="KW-0805">Transcription regulation</keyword>
<evidence type="ECO:0000256" key="6">
    <source>
        <dbReference type="SAM" id="Coils"/>
    </source>
</evidence>
<evidence type="ECO:0000259" key="7">
    <source>
        <dbReference type="Pfam" id="PF04542"/>
    </source>
</evidence>
<dbReference type="InterPro" id="IPR013249">
    <property type="entry name" value="RNA_pol_sigma70_r4_t2"/>
</dbReference>
<dbReference type="PANTHER" id="PTHR43133:SF8">
    <property type="entry name" value="RNA POLYMERASE SIGMA FACTOR HI_1459-RELATED"/>
    <property type="match status" value="1"/>
</dbReference>
<dbReference type="Pfam" id="PF08281">
    <property type="entry name" value="Sigma70_r4_2"/>
    <property type="match status" value="1"/>
</dbReference>
<keyword evidence="5" id="KW-0804">Transcription</keyword>
<evidence type="ECO:0000313" key="9">
    <source>
        <dbReference type="EMBL" id="MCA9385720.1"/>
    </source>
</evidence>
<feature type="domain" description="RNA polymerase sigma-70 region 2" evidence="7">
    <location>
        <begin position="22"/>
        <end position="87"/>
    </location>
</feature>
<evidence type="ECO:0000256" key="3">
    <source>
        <dbReference type="ARBA" id="ARBA00023082"/>
    </source>
</evidence>
<dbReference type="InterPro" id="IPR007627">
    <property type="entry name" value="RNA_pol_sigma70_r2"/>
</dbReference>
<evidence type="ECO:0000259" key="8">
    <source>
        <dbReference type="Pfam" id="PF08281"/>
    </source>
</evidence>
<feature type="domain" description="RNA polymerase sigma factor 70 region 4 type 2" evidence="8">
    <location>
        <begin position="112"/>
        <end position="159"/>
    </location>
</feature>
<comment type="similarity">
    <text evidence="1">Belongs to the sigma-70 factor family. ECF subfamily.</text>
</comment>
<reference evidence="9" key="1">
    <citation type="submission" date="2020-04" db="EMBL/GenBank/DDBJ databases">
        <authorList>
            <person name="Zhang T."/>
        </authorList>
    </citation>
    <scope>NUCLEOTIDE SEQUENCE</scope>
    <source>
        <strain evidence="9">HKST-UBA11</strain>
    </source>
</reference>
<comment type="caution">
    <text evidence="9">The sequence shown here is derived from an EMBL/GenBank/DDBJ whole genome shotgun (WGS) entry which is preliminary data.</text>
</comment>
<gene>
    <name evidence="9" type="ORF">KC717_03670</name>
</gene>
<dbReference type="PANTHER" id="PTHR43133">
    <property type="entry name" value="RNA POLYMERASE ECF-TYPE SIGMA FACTO"/>
    <property type="match status" value="1"/>
</dbReference>
<feature type="coiled-coil region" evidence="6">
    <location>
        <begin position="107"/>
        <end position="134"/>
    </location>
</feature>
<dbReference type="AlphaFoldDB" id="A0A955RKF1"/>
<evidence type="ECO:0000256" key="5">
    <source>
        <dbReference type="ARBA" id="ARBA00023163"/>
    </source>
</evidence>
<dbReference type="Gene3D" id="1.10.1740.10">
    <property type="match status" value="1"/>
</dbReference>
<dbReference type="InterPro" id="IPR013324">
    <property type="entry name" value="RNA_pol_sigma_r3/r4-like"/>
</dbReference>
<keyword evidence="6" id="KW-0175">Coiled coil</keyword>
<dbReference type="EMBL" id="JAGQLH010000040">
    <property type="protein sequence ID" value="MCA9385720.1"/>
    <property type="molecule type" value="Genomic_DNA"/>
</dbReference>
<dbReference type="InterPro" id="IPR036388">
    <property type="entry name" value="WH-like_DNA-bd_sf"/>
</dbReference>